<keyword evidence="2" id="KW-0812">Transmembrane</keyword>
<feature type="transmembrane region" description="Helical" evidence="2">
    <location>
        <begin position="318"/>
        <end position="340"/>
    </location>
</feature>
<accession>A0A8K0G1R9</accession>
<protein>
    <submittedName>
        <fullName evidence="3">Uncharacterized protein</fullName>
    </submittedName>
</protein>
<feature type="region of interest" description="Disordered" evidence="1">
    <location>
        <begin position="507"/>
        <end position="532"/>
    </location>
</feature>
<feature type="region of interest" description="Disordered" evidence="1">
    <location>
        <begin position="358"/>
        <end position="469"/>
    </location>
</feature>
<dbReference type="EMBL" id="VTPC01090587">
    <property type="protein sequence ID" value="KAF2882871.1"/>
    <property type="molecule type" value="Genomic_DNA"/>
</dbReference>
<organism evidence="3 4">
    <name type="scientific">Ignelater luminosus</name>
    <name type="common">Cucubano</name>
    <name type="synonym">Pyrophorus luminosus</name>
    <dbReference type="NCBI Taxonomy" id="2038154"/>
    <lineage>
        <taxon>Eukaryota</taxon>
        <taxon>Metazoa</taxon>
        <taxon>Ecdysozoa</taxon>
        <taxon>Arthropoda</taxon>
        <taxon>Hexapoda</taxon>
        <taxon>Insecta</taxon>
        <taxon>Pterygota</taxon>
        <taxon>Neoptera</taxon>
        <taxon>Endopterygota</taxon>
        <taxon>Coleoptera</taxon>
        <taxon>Polyphaga</taxon>
        <taxon>Elateriformia</taxon>
        <taxon>Elateroidea</taxon>
        <taxon>Elateridae</taxon>
        <taxon>Agrypninae</taxon>
        <taxon>Pyrophorini</taxon>
        <taxon>Ignelater</taxon>
    </lineage>
</organism>
<keyword evidence="2" id="KW-0472">Membrane</keyword>
<comment type="caution">
    <text evidence="3">The sequence shown here is derived from an EMBL/GenBank/DDBJ whole genome shotgun (WGS) entry which is preliminary data.</text>
</comment>
<sequence length="532" mass="59365">MNVGTVLFTESDNSKDCWSTENIALLTSRMMLEDILPSREILLIKDGRFITDIIDYFRLVLEVVRKVTYGKVKHIMLIALTDTLGGYLNHFVMPIAKRAFYAGYIDFDNMERLYQLFDEIKCFLRTNGHGWAKPVKEFSIQMSAQPLPMLSPAPKTDPCKGLIVYEKSLEGVSGKACPIGIPMPFFDSKTHPASIAVPFKTYSLRNMESKSASYVLVKFYMAATKCLAKRNANKKSMTEFNSNFYSWIHSQVYPHLNDDKFFSAFGGILRVEETLARMGATQISNKEIGNYNIMPEAQLKEYAKECPEEATKRKKSNLILMALLATIFIWFILGSMFICYRIKAAKSRTPDCYCDKTDDVAPNKSSTSHTSKPSKSSSKMSKLSSKLFGSSKGSVCKKTSLSSRTSKKTSTSSCRPSRAASRGRSSDSDETDATGRRKSPTPSILSKRSTSSVGSRSTSKSSRKPLYPASCACHTSMTGKYRMTSSSEEQMKKKENELPLVFGYELETSSETPRGNTNDPSEDVGDYGAMSK</sequence>
<feature type="compositionally biased region" description="Low complexity" evidence="1">
    <location>
        <begin position="364"/>
        <end position="423"/>
    </location>
</feature>
<evidence type="ECO:0000256" key="1">
    <source>
        <dbReference type="SAM" id="MobiDB-lite"/>
    </source>
</evidence>
<gene>
    <name evidence="3" type="ORF">ILUMI_23383</name>
</gene>
<keyword evidence="4" id="KW-1185">Reference proteome</keyword>
<proteinExistence type="predicted"/>
<dbReference type="AlphaFoldDB" id="A0A8K0G1R9"/>
<keyword evidence="2" id="KW-1133">Transmembrane helix</keyword>
<name>A0A8K0G1R9_IGNLU</name>
<dbReference type="Proteomes" id="UP000801492">
    <property type="component" value="Unassembled WGS sequence"/>
</dbReference>
<feature type="compositionally biased region" description="Polar residues" evidence="1">
    <location>
        <begin position="507"/>
        <end position="519"/>
    </location>
</feature>
<evidence type="ECO:0000313" key="3">
    <source>
        <dbReference type="EMBL" id="KAF2882871.1"/>
    </source>
</evidence>
<evidence type="ECO:0000313" key="4">
    <source>
        <dbReference type="Proteomes" id="UP000801492"/>
    </source>
</evidence>
<evidence type="ECO:0000256" key="2">
    <source>
        <dbReference type="SAM" id="Phobius"/>
    </source>
</evidence>
<reference evidence="3" key="1">
    <citation type="submission" date="2019-08" db="EMBL/GenBank/DDBJ databases">
        <title>The genome of the North American firefly Photinus pyralis.</title>
        <authorList>
            <consortium name="Photinus pyralis genome working group"/>
            <person name="Fallon T.R."/>
            <person name="Sander Lower S.E."/>
            <person name="Weng J.-K."/>
        </authorList>
    </citation>
    <scope>NUCLEOTIDE SEQUENCE</scope>
    <source>
        <strain evidence="3">TRF0915ILg1</strain>
        <tissue evidence="3">Whole body</tissue>
    </source>
</reference>
<feature type="compositionally biased region" description="Low complexity" evidence="1">
    <location>
        <begin position="446"/>
        <end position="460"/>
    </location>
</feature>
<dbReference type="OrthoDB" id="6614503at2759"/>